<dbReference type="RefSeq" id="XP_018154023.1">
    <property type="nucleotide sequence ID" value="XM_018307182.1"/>
</dbReference>
<gene>
    <name evidence="1" type="ORF">CH063_12489</name>
    <name evidence="2" type="ORF">CH63R_12208</name>
</gene>
<dbReference type="EMBL" id="CACQ02005446">
    <property type="protein sequence ID" value="CCF42513.1"/>
    <property type="molecule type" value="Genomic_DNA"/>
</dbReference>
<sequence length="128" mass="14104">MCPVPMMSCLEEWVFASSQSLELHRITVASQLTPSLHSPPPSRCFTDFWAIRRNFFRRCEPPPISIVSHPCKGLSISKLLRAGFDVNPKGSCRPRRTSLNASTAVHIDNGFSLAQAPKGNIHSCLCPG</sequence>
<accession>H1VQK7</accession>
<proteinExistence type="predicted"/>
<reference evidence="4" key="4">
    <citation type="journal article" date="2017" name="BMC Genomics">
        <title>Gapless genome assembly of Colletotrichum higginsianum reveals chromosome structure and association of transposable elements with secondary metabolite gene clusters.</title>
        <authorList>
            <person name="Dallery J.-F."/>
            <person name="Lapalu N."/>
            <person name="Zampounis A."/>
            <person name="Pigne S."/>
            <person name="Luyten I."/>
            <person name="Amselem J."/>
            <person name="Wittenberg A.H.J."/>
            <person name="Zhou S."/>
            <person name="de Queiroz M.V."/>
            <person name="Robin G.P."/>
            <person name="Auger A."/>
            <person name="Hainaut M."/>
            <person name="Henrissat B."/>
            <person name="Kim K.-T."/>
            <person name="Lee Y.-H."/>
            <person name="Lespinet O."/>
            <person name="Schwartz D.C."/>
            <person name="Thon M.R."/>
            <person name="O'Connell R.J."/>
        </authorList>
    </citation>
    <scope>NUCLEOTIDE SEQUENCE [LARGE SCALE GENOMIC DNA]</scope>
    <source>
        <strain evidence="4">IMI 349063</strain>
    </source>
</reference>
<dbReference type="Proteomes" id="UP000007174">
    <property type="component" value="Unassembled WGS sequence"/>
</dbReference>
<reference evidence="3" key="2">
    <citation type="journal article" date="2012" name="Nat. Genet.">
        <title>Lifestyle transitions in plant pathogenic Colletotrichum fungi deciphered by genome and transcriptome analyses.</title>
        <authorList>
            <person name="O'Connell R.J."/>
            <person name="Thon M.R."/>
            <person name="Hacquard S."/>
            <person name="Amyotte S.G."/>
            <person name="Kleemann J."/>
            <person name="Torres M.F."/>
            <person name="Damm U."/>
            <person name="Buiate E.A."/>
            <person name="Epstein L."/>
            <person name="Alkan N."/>
            <person name="Altmueller J."/>
            <person name="Alvarado-Balderrama L."/>
            <person name="Bauser C.A."/>
            <person name="Becker C."/>
            <person name="Birren B.W."/>
            <person name="Chen Z."/>
            <person name="Choi J."/>
            <person name="Crouch J.A."/>
            <person name="Duvick J.P."/>
            <person name="Farman M.A."/>
            <person name="Gan P."/>
            <person name="Heiman D."/>
            <person name="Henrissat B."/>
            <person name="Howard R.J."/>
            <person name="Kabbage M."/>
            <person name="Koch C."/>
            <person name="Kracher B."/>
            <person name="Kubo Y."/>
            <person name="Law A.D."/>
            <person name="Lebrun M.-H."/>
            <person name="Lee Y.-H."/>
            <person name="Miyara I."/>
            <person name="Moore N."/>
            <person name="Neumann U."/>
            <person name="Nordstroem K."/>
            <person name="Panaccione D.G."/>
            <person name="Panstruga R."/>
            <person name="Place M."/>
            <person name="Proctor R.H."/>
            <person name="Prusky D."/>
            <person name="Rech G."/>
            <person name="Reinhardt R."/>
            <person name="Rollins J.A."/>
            <person name="Rounsley S."/>
            <person name="Schardl C.L."/>
            <person name="Schwartz D.C."/>
            <person name="Shenoy N."/>
            <person name="Shirasu K."/>
            <person name="Sikhakolli U.R."/>
            <person name="Stueber K."/>
            <person name="Sukno S.A."/>
            <person name="Sweigard J.A."/>
            <person name="Takano Y."/>
            <person name="Takahara H."/>
            <person name="Trail F."/>
            <person name="van der Does H.C."/>
            <person name="Voll L.M."/>
            <person name="Will I."/>
            <person name="Young S."/>
            <person name="Zeng Q."/>
            <person name="Zhang J."/>
            <person name="Zhou S."/>
            <person name="Dickman M.B."/>
            <person name="Schulze-Lefert P."/>
            <person name="Ver Loren van Themaat E."/>
            <person name="Ma L.-J."/>
            <person name="Vaillancourt L.J."/>
        </authorList>
    </citation>
    <scope>NUCLEOTIDE SEQUENCE [LARGE SCALE GENOMIC DNA]</scope>
    <source>
        <strain evidence="3">IMI 349063</strain>
    </source>
</reference>
<dbReference type="HOGENOM" id="CLU_1959432_0_0_1"/>
<dbReference type="KEGG" id="chig:CH63R_12208"/>
<keyword evidence="4" id="KW-1185">Reference proteome</keyword>
<organism evidence="1 3">
    <name type="scientific">Colletotrichum higginsianum (strain IMI 349063)</name>
    <name type="common">Crucifer anthracnose fungus</name>
    <dbReference type="NCBI Taxonomy" id="759273"/>
    <lineage>
        <taxon>Eukaryota</taxon>
        <taxon>Fungi</taxon>
        <taxon>Dikarya</taxon>
        <taxon>Ascomycota</taxon>
        <taxon>Pezizomycotina</taxon>
        <taxon>Sordariomycetes</taxon>
        <taxon>Hypocreomycetidae</taxon>
        <taxon>Glomerellales</taxon>
        <taxon>Glomerellaceae</taxon>
        <taxon>Colletotrichum</taxon>
        <taxon>Colletotrichum destructivum species complex</taxon>
    </lineage>
</organism>
<reference evidence="1" key="1">
    <citation type="submission" date="2011-12" db="EMBL/GenBank/DDBJ databases">
        <title>The genome sequence of Colletotrichum higginsianum IMI 34906.</title>
        <authorList>
            <person name="Ma L.-J."/>
            <person name="O'Connell R."/>
            <person name="van Themaat E.V.L."/>
            <person name="Stueber K."/>
            <person name="Young S.K."/>
            <person name="Zeng Q."/>
            <person name="Gargeya S."/>
            <person name="Fitzgerald M."/>
            <person name="Haas B."/>
            <person name="Abouelleil A."/>
            <person name="Alvarado L."/>
            <person name="Arachchi H.M."/>
            <person name="Berlin A."/>
            <person name="Chapman S.B."/>
            <person name="Gearin G."/>
            <person name="Goldberg J."/>
            <person name="Griggs A."/>
            <person name="Gujja S."/>
            <person name="Hansen M."/>
            <person name="Heiman D."/>
            <person name="Howarth C."/>
            <person name="Larimer J."/>
            <person name="Lui A."/>
            <person name="MacDonald P.J.P."/>
            <person name="McCowen C."/>
            <person name="Montmayeur A."/>
            <person name="Murphy C."/>
            <person name="Neiman D."/>
            <person name="Pearson M."/>
            <person name="Priest M."/>
            <person name="Roberts A."/>
            <person name="Saif S."/>
            <person name="Shea T."/>
            <person name="Sisk P."/>
            <person name="Stolte C."/>
            <person name="Sykes S."/>
            <person name="Wortman J."/>
            <person name="Nusbaum C."/>
            <person name="Birren B."/>
        </authorList>
    </citation>
    <scope>NUCLEOTIDE SEQUENCE</scope>
    <source>
        <strain evidence="1">IMI 349063</strain>
    </source>
</reference>
<name>H1VQK7_COLHI</name>
<reference evidence="2" key="3">
    <citation type="submission" date="2016-02" db="EMBL/GenBank/DDBJ databases">
        <title>Resequencing and annotation of the Colletotrichum higginsianum genome.</title>
        <authorList>
            <person name="O'Connell R."/>
            <person name="Zambounis A."/>
            <person name="Thon M."/>
            <person name="Dallery J.-F."/>
        </authorList>
    </citation>
    <scope>NUCLEOTIDE SEQUENCE [LARGE SCALE GENOMIC DNA]</scope>
    <source>
        <strain evidence="2">IMI 349063</strain>
    </source>
</reference>
<evidence type="ECO:0000313" key="1">
    <source>
        <dbReference type="EMBL" id="CCF42513.1"/>
    </source>
</evidence>
<evidence type="ECO:0000313" key="4">
    <source>
        <dbReference type="Proteomes" id="UP000092177"/>
    </source>
</evidence>
<dbReference type="GeneID" id="28871289"/>
<evidence type="ECO:0000313" key="2">
    <source>
        <dbReference type="EMBL" id="OBR05505.1"/>
    </source>
</evidence>
<dbReference type="Proteomes" id="UP000092177">
    <property type="component" value="Chromosome 8"/>
</dbReference>
<dbReference type="VEuPathDB" id="FungiDB:CH63R_12208"/>
<dbReference type="AlphaFoldDB" id="H1VQK7"/>
<protein>
    <submittedName>
        <fullName evidence="1">Uncharacterized protein</fullName>
    </submittedName>
</protein>
<dbReference type="EMBL" id="LTAN01000008">
    <property type="protein sequence ID" value="OBR05505.1"/>
    <property type="molecule type" value="Genomic_DNA"/>
</dbReference>
<evidence type="ECO:0000313" key="3">
    <source>
        <dbReference type="Proteomes" id="UP000007174"/>
    </source>
</evidence>